<dbReference type="RefSeq" id="WP_182122908.1">
    <property type="nucleotide sequence ID" value="NZ_CP059567.1"/>
</dbReference>
<proteinExistence type="predicted"/>
<dbReference type="KEGG" id="nsg:H3L94_04930"/>
<accession>A0A7D7SI58</accession>
<dbReference type="InterPro" id="IPR021508">
    <property type="entry name" value="Gp17-like"/>
</dbReference>
<dbReference type="EMBL" id="CP059567">
    <property type="protein sequence ID" value="QMT41372.1"/>
    <property type="molecule type" value="Genomic_DNA"/>
</dbReference>
<dbReference type="Gene3D" id="3.30.2000.30">
    <property type="match status" value="1"/>
</dbReference>
<sequence>MQASVFKTLNTPDIQALVGKAPARIYPFGTAKQGTAKPYIVFQTVAVTPYNVLPKAPTLDRHLVQIDVYADTAPVADRLAALVRSTLDQARHHNEITLQTFERDTGLYRYSFNATFINSRI</sequence>
<gene>
    <name evidence="1" type="ORF">H3L94_04930</name>
</gene>
<name>A0A7D7SI58_9NEIS</name>
<dbReference type="InterPro" id="IPR053745">
    <property type="entry name" value="Viral_Tail_Comp_sf"/>
</dbReference>
<dbReference type="Pfam" id="PF11367">
    <property type="entry name" value="Tail_completion_gp17"/>
    <property type="match status" value="1"/>
</dbReference>
<evidence type="ECO:0000313" key="2">
    <source>
        <dbReference type="Proteomes" id="UP000514752"/>
    </source>
</evidence>
<organism evidence="1 2">
    <name type="scientific">Neisseria shayeganii</name>
    <dbReference type="NCBI Taxonomy" id="607712"/>
    <lineage>
        <taxon>Bacteria</taxon>
        <taxon>Pseudomonadati</taxon>
        <taxon>Pseudomonadota</taxon>
        <taxon>Betaproteobacteria</taxon>
        <taxon>Neisseriales</taxon>
        <taxon>Neisseriaceae</taxon>
        <taxon>Neisseria</taxon>
    </lineage>
</organism>
<dbReference type="AlphaFoldDB" id="A0A7D7SI58"/>
<reference evidence="1 2" key="1">
    <citation type="submission" date="2020-07" db="EMBL/GenBank/DDBJ databases">
        <title>Genomic diversity of species in the Neisseriaceae family.</title>
        <authorList>
            <person name="Vincent A.T."/>
            <person name="Bernet E."/>
            <person name="Veyrier F.J."/>
        </authorList>
    </citation>
    <scope>NUCLEOTIDE SEQUENCE [LARGE SCALE GENOMIC DNA]</scope>
    <source>
        <strain evidence="1 2">DSM 22244</strain>
    </source>
</reference>
<dbReference type="Proteomes" id="UP000514752">
    <property type="component" value="Chromosome"/>
</dbReference>
<evidence type="ECO:0000313" key="1">
    <source>
        <dbReference type="EMBL" id="QMT41372.1"/>
    </source>
</evidence>
<protein>
    <submittedName>
        <fullName evidence="1">DUF3168 domain-containing protein</fullName>
    </submittedName>
</protein>